<dbReference type="InterPro" id="IPR000719">
    <property type="entry name" value="Prot_kinase_dom"/>
</dbReference>
<evidence type="ECO:0000313" key="3">
    <source>
        <dbReference type="Proteomes" id="UP000812287"/>
    </source>
</evidence>
<sequence>MSTTSSPSYEVKWCNTYFPEFPLDVNTLDHDQVRQHCNELAHLRRQASFNPVHPGLAFEAVIEARNEFPSSDYRPLPSFALKEGRFQVVVRTGIQNEPVHWSQVWVADVKEMGHSESLGPVILKLFQASLMPPPQLLNHDSIGYTSPRQLASIEDLVYNALGDLQGSVISYYYGKHKFLMPNCESTHAIILEYIEGKTLADIHDVYSPHHPLEVEKGPLPQKIYCDYLKTIKGVYAPILKGMKDINARQVILIDIIPENIIITSTMLKRAVFMDFGQAMLRAPPNVVAEYANDFFIVRLLTNCCPKHKEDVEKWAKETLPADLHHPAFVLIV</sequence>
<comment type="caution">
    <text evidence="2">The sequence shown here is derived from an EMBL/GenBank/DDBJ whole genome shotgun (WGS) entry which is preliminary data.</text>
</comment>
<evidence type="ECO:0000313" key="2">
    <source>
        <dbReference type="EMBL" id="KAG7447884.1"/>
    </source>
</evidence>
<proteinExistence type="predicted"/>
<dbReference type="OrthoDB" id="3138711at2759"/>
<dbReference type="EMBL" id="MU250531">
    <property type="protein sequence ID" value="KAG7447884.1"/>
    <property type="molecule type" value="Genomic_DNA"/>
</dbReference>
<dbReference type="RefSeq" id="XP_043041384.1">
    <property type="nucleotide sequence ID" value="XM_043184123.1"/>
</dbReference>
<evidence type="ECO:0000259" key="1">
    <source>
        <dbReference type="PROSITE" id="PS50011"/>
    </source>
</evidence>
<dbReference type="GO" id="GO:0004672">
    <property type="term" value="F:protein kinase activity"/>
    <property type="evidence" value="ECO:0007669"/>
    <property type="project" value="InterPro"/>
</dbReference>
<dbReference type="GO" id="GO:0005524">
    <property type="term" value="F:ATP binding"/>
    <property type="evidence" value="ECO:0007669"/>
    <property type="project" value="InterPro"/>
</dbReference>
<dbReference type="PROSITE" id="PS50011">
    <property type="entry name" value="PROTEIN_KINASE_DOM"/>
    <property type="match status" value="1"/>
</dbReference>
<dbReference type="Proteomes" id="UP000812287">
    <property type="component" value="Unassembled WGS sequence"/>
</dbReference>
<dbReference type="GeneID" id="66106420"/>
<name>A0A9P7VX92_9AGAR</name>
<keyword evidence="3" id="KW-1185">Reference proteome</keyword>
<feature type="domain" description="Protein kinase" evidence="1">
    <location>
        <begin position="75"/>
        <end position="332"/>
    </location>
</feature>
<organism evidence="2 3">
    <name type="scientific">Guyanagaster necrorhizus</name>
    <dbReference type="NCBI Taxonomy" id="856835"/>
    <lineage>
        <taxon>Eukaryota</taxon>
        <taxon>Fungi</taxon>
        <taxon>Dikarya</taxon>
        <taxon>Basidiomycota</taxon>
        <taxon>Agaricomycotina</taxon>
        <taxon>Agaricomycetes</taxon>
        <taxon>Agaricomycetidae</taxon>
        <taxon>Agaricales</taxon>
        <taxon>Marasmiineae</taxon>
        <taxon>Physalacriaceae</taxon>
        <taxon>Guyanagaster</taxon>
    </lineage>
</organism>
<dbReference type="InterPro" id="IPR011009">
    <property type="entry name" value="Kinase-like_dom_sf"/>
</dbReference>
<dbReference type="Gene3D" id="1.10.510.10">
    <property type="entry name" value="Transferase(Phosphotransferase) domain 1"/>
    <property type="match status" value="1"/>
</dbReference>
<protein>
    <recommendedName>
        <fullName evidence="1">Protein kinase domain-containing protein</fullName>
    </recommendedName>
</protein>
<accession>A0A9P7VX92</accession>
<reference evidence="2" key="1">
    <citation type="submission" date="2020-11" db="EMBL/GenBank/DDBJ databases">
        <title>Adaptations for nitrogen fixation in a non-lichenized fungal sporocarp promotes dispersal by wood-feeding termites.</title>
        <authorList>
            <consortium name="DOE Joint Genome Institute"/>
            <person name="Koch R.A."/>
            <person name="Yoon G."/>
            <person name="Arayal U."/>
            <person name="Lail K."/>
            <person name="Amirebrahimi M."/>
            <person name="Labutti K."/>
            <person name="Lipzen A."/>
            <person name="Riley R."/>
            <person name="Barry K."/>
            <person name="Henrissat B."/>
            <person name="Grigoriev I.V."/>
            <person name="Herr J.R."/>
            <person name="Aime M.C."/>
        </authorList>
    </citation>
    <scope>NUCLEOTIDE SEQUENCE</scope>
    <source>
        <strain evidence="2">MCA 3950</strain>
    </source>
</reference>
<gene>
    <name evidence="2" type="ORF">BT62DRAFT_919064</name>
</gene>
<dbReference type="AlphaFoldDB" id="A0A9P7VX92"/>
<dbReference type="SUPFAM" id="SSF56112">
    <property type="entry name" value="Protein kinase-like (PK-like)"/>
    <property type="match status" value="1"/>
</dbReference>